<sequence>MKKIMFNDRFNLTRLVLEGRKNMTRRFINSDYSSIIVSEGKYLGVVGNEEEYIRIVPKYEIGEIVAIAQPYKTVCQDDWKALLSHYPDLAEREDAECLAGWNNKLFVQADLMINHIRITNIKADRLQNISEKDCLNEGITRTIHKSADGEWARYYWYHGVTKTNCPHGQYKEYDTATEAFANLINEIGGKGTWERNPFVMVYEFELVK</sequence>
<accession>A0ABR7E3B1</accession>
<keyword evidence="2" id="KW-1185">Reference proteome</keyword>
<organism evidence="1 2">
    <name type="scientific">Parabacteroides segnis</name>
    <dbReference type="NCBI Taxonomy" id="2763058"/>
    <lineage>
        <taxon>Bacteria</taxon>
        <taxon>Pseudomonadati</taxon>
        <taxon>Bacteroidota</taxon>
        <taxon>Bacteroidia</taxon>
        <taxon>Bacteroidales</taxon>
        <taxon>Tannerellaceae</taxon>
        <taxon>Parabacteroides</taxon>
    </lineage>
</organism>
<dbReference type="Proteomes" id="UP000644010">
    <property type="component" value="Unassembled WGS sequence"/>
</dbReference>
<dbReference type="RefSeq" id="WP_186960137.1">
    <property type="nucleotide sequence ID" value="NZ_JACOOI010000016.1"/>
</dbReference>
<dbReference type="EMBL" id="JACOOI010000016">
    <property type="protein sequence ID" value="MBC5644234.1"/>
    <property type="molecule type" value="Genomic_DNA"/>
</dbReference>
<gene>
    <name evidence="1" type="ORF">H8S77_15235</name>
</gene>
<comment type="caution">
    <text evidence="1">The sequence shown here is derived from an EMBL/GenBank/DDBJ whole genome shotgun (WGS) entry which is preliminary data.</text>
</comment>
<protein>
    <recommendedName>
        <fullName evidence="3">ASCH domain-containing protein</fullName>
    </recommendedName>
</protein>
<reference evidence="1 2" key="1">
    <citation type="submission" date="2020-08" db="EMBL/GenBank/DDBJ databases">
        <title>Genome public.</title>
        <authorList>
            <person name="Liu C."/>
            <person name="Sun Q."/>
        </authorList>
    </citation>
    <scope>NUCLEOTIDE SEQUENCE [LARGE SCALE GENOMIC DNA]</scope>
    <source>
        <strain evidence="1 2">BX2</strain>
    </source>
</reference>
<name>A0ABR7E3B1_9BACT</name>
<evidence type="ECO:0000313" key="2">
    <source>
        <dbReference type="Proteomes" id="UP000644010"/>
    </source>
</evidence>
<proteinExistence type="predicted"/>
<evidence type="ECO:0000313" key="1">
    <source>
        <dbReference type="EMBL" id="MBC5644234.1"/>
    </source>
</evidence>
<evidence type="ECO:0008006" key="3">
    <source>
        <dbReference type="Google" id="ProtNLM"/>
    </source>
</evidence>